<dbReference type="GeneID" id="93580744"/>
<keyword evidence="3" id="KW-1185">Reference proteome</keyword>
<dbReference type="AlphaFoldDB" id="A0A1L9UZ99"/>
<dbReference type="OMA" id="EWEFDIC"/>
<sequence length="429" mass="47374">MSDRAVHSLGHAKTFGEALAAINKGVSRALPSKDLYNKVVVLSLRWKNDDLGRKDIETELLQLFERKYLFKTDSLLIPCATKREAMSAIHMKLRTMRSFDSSDTLFIVVYEGRSDAYYRLPSASLGVMGSVKTAVSVPWSFVESQLATANGGVLFILDTGFPPEAAWGYENFEYLAAASALKPPAAANIDVSLTRQLINLLSQEETGITIAQLYAKLVVHANRPGSQLDHTPVHVAARDRPSITLRRLEALPRKLRGDLSDGKVLVTVWISGRSSVPDVGQWIQWLSTSIPEEVADIKIEGLFKSDSSLLLLIMPVAVWSMLRHNDSFDFVSVVQSHNLLCHQSRPRPNNSSTINPAETSHHNDTNSTSDAGTEETEDDNVNTGDENLNTGDEEANTNQDLHTDRDSDDEEPNTDENNVTMTTPQATTR</sequence>
<feature type="region of interest" description="Disordered" evidence="1">
    <location>
        <begin position="342"/>
        <end position="429"/>
    </location>
</feature>
<dbReference type="OrthoDB" id="4760831at2759"/>
<dbReference type="EMBL" id="KV878679">
    <property type="protein sequence ID" value="OJJ76990.1"/>
    <property type="molecule type" value="Genomic_DNA"/>
</dbReference>
<dbReference type="VEuPathDB" id="FungiDB:ASPBRDRAFT_60657"/>
<dbReference type="RefSeq" id="XP_067484237.1">
    <property type="nucleotide sequence ID" value="XM_067628256.1"/>
</dbReference>
<reference evidence="3" key="1">
    <citation type="journal article" date="2017" name="Genome Biol.">
        <title>Comparative genomics reveals high biological diversity and specific adaptations in the industrially and medically important fungal genus Aspergillus.</title>
        <authorList>
            <person name="de Vries R.P."/>
            <person name="Riley R."/>
            <person name="Wiebenga A."/>
            <person name="Aguilar-Osorio G."/>
            <person name="Amillis S."/>
            <person name="Uchima C.A."/>
            <person name="Anderluh G."/>
            <person name="Asadollahi M."/>
            <person name="Askin M."/>
            <person name="Barry K."/>
            <person name="Battaglia E."/>
            <person name="Bayram O."/>
            <person name="Benocci T."/>
            <person name="Braus-Stromeyer S.A."/>
            <person name="Caldana C."/>
            <person name="Canovas D."/>
            <person name="Cerqueira G.C."/>
            <person name="Chen F."/>
            <person name="Chen W."/>
            <person name="Choi C."/>
            <person name="Clum A."/>
            <person name="Dos Santos R.A."/>
            <person name="Damasio A.R."/>
            <person name="Diallinas G."/>
            <person name="Emri T."/>
            <person name="Fekete E."/>
            <person name="Flipphi M."/>
            <person name="Freyberg S."/>
            <person name="Gallo A."/>
            <person name="Gournas C."/>
            <person name="Habgood R."/>
            <person name="Hainaut M."/>
            <person name="Harispe M.L."/>
            <person name="Henrissat B."/>
            <person name="Hilden K.S."/>
            <person name="Hope R."/>
            <person name="Hossain A."/>
            <person name="Karabika E."/>
            <person name="Karaffa L."/>
            <person name="Karanyi Z."/>
            <person name="Krasevec N."/>
            <person name="Kuo A."/>
            <person name="Kusch H."/>
            <person name="LaButti K."/>
            <person name="Lagendijk E.L."/>
            <person name="Lapidus A."/>
            <person name="Levasseur A."/>
            <person name="Lindquist E."/>
            <person name="Lipzen A."/>
            <person name="Logrieco A.F."/>
            <person name="MacCabe A."/>
            <person name="Maekelae M.R."/>
            <person name="Malavazi I."/>
            <person name="Melin P."/>
            <person name="Meyer V."/>
            <person name="Mielnichuk N."/>
            <person name="Miskei M."/>
            <person name="Molnar A.P."/>
            <person name="Mule G."/>
            <person name="Ngan C.Y."/>
            <person name="Orejas M."/>
            <person name="Orosz E."/>
            <person name="Ouedraogo J.P."/>
            <person name="Overkamp K.M."/>
            <person name="Park H.-S."/>
            <person name="Perrone G."/>
            <person name="Piumi F."/>
            <person name="Punt P.J."/>
            <person name="Ram A.F."/>
            <person name="Ramon A."/>
            <person name="Rauscher S."/>
            <person name="Record E."/>
            <person name="Riano-Pachon D.M."/>
            <person name="Robert V."/>
            <person name="Roehrig J."/>
            <person name="Ruller R."/>
            <person name="Salamov A."/>
            <person name="Salih N.S."/>
            <person name="Samson R.A."/>
            <person name="Sandor E."/>
            <person name="Sanguinetti M."/>
            <person name="Schuetze T."/>
            <person name="Sepcic K."/>
            <person name="Shelest E."/>
            <person name="Sherlock G."/>
            <person name="Sophianopoulou V."/>
            <person name="Squina F.M."/>
            <person name="Sun H."/>
            <person name="Susca A."/>
            <person name="Todd R.B."/>
            <person name="Tsang A."/>
            <person name="Unkles S.E."/>
            <person name="van de Wiele N."/>
            <person name="van Rossen-Uffink D."/>
            <person name="Oliveira J.V."/>
            <person name="Vesth T.C."/>
            <person name="Visser J."/>
            <person name="Yu J.-H."/>
            <person name="Zhou M."/>
            <person name="Andersen M.R."/>
            <person name="Archer D.B."/>
            <person name="Baker S.E."/>
            <person name="Benoit I."/>
            <person name="Brakhage A.A."/>
            <person name="Braus G.H."/>
            <person name="Fischer R."/>
            <person name="Frisvad J.C."/>
            <person name="Goldman G.H."/>
            <person name="Houbraken J."/>
            <person name="Oakley B."/>
            <person name="Pocsi I."/>
            <person name="Scazzocchio C."/>
            <person name="Seiboth B."/>
            <person name="vanKuyk P.A."/>
            <person name="Wortman J."/>
            <person name="Dyer P.S."/>
            <person name="Grigoriev I.V."/>
        </authorList>
    </citation>
    <scope>NUCLEOTIDE SEQUENCE [LARGE SCALE GENOMIC DNA]</scope>
    <source>
        <strain evidence="3">CBS 101740 / IMI 381727 / IBT 21946</strain>
    </source>
</reference>
<protein>
    <submittedName>
        <fullName evidence="2">Uncharacterized protein</fullName>
    </submittedName>
</protein>
<organism evidence="2 3">
    <name type="scientific">Aspergillus brasiliensis (strain CBS 101740 / IMI 381727 / IBT 21946)</name>
    <dbReference type="NCBI Taxonomy" id="767769"/>
    <lineage>
        <taxon>Eukaryota</taxon>
        <taxon>Fungi</taxon>
        <taxon>Dikarya</taxon>
        <taxon>Ascomycota</taxon>
        <taxon>Pezizomycotina</taxon>
        <taxon>Eurotiomycetes</taxon>
        <taxon>Eurotiomycetidae</taxon>
        <taxon>Eurotiales</taxon>
        <taxon>Aspergillaceae</taxon>
        <taxon>Aspergillus</taxon>
        <taxon>Aspergillus subgen. Circumdati</taxon>
    </lineage>
</organism>
<name>A0A1L9UZ99_ASPBC</name>
<evidence type="ECO:0000256" key="1">
    <source>
        <dbReference type="SAM" id="MobiDB-lite"/>
    </source>
</evidence>
<dbReference type="Proteomes" id="UP000184499">
    <property type="component" value="Unassembled WGS sequence"/>
</dbReference>
<feature type="compositionally biased region" description="Polar residues" evidence="1">
    <location>
        <begin position="346"/>
        <end position="358"/>
    </location>
</feature>
<gene>
    <name evidence="2" type="ORF">ASPBRDRAFT_60657</name>
</gene>
<accession>A0A1L9UZ99</accession>
<feature type="compositionally biased region" description="Polar residues" evidence="1">
    <location>
        <begin position="381"/>
        <end position="400"/>
    </location>
</feature>
<proteinExistence type="predicted"/>
<evidence type="ECO:0000313" key="2">
    <source>
        <dbReference type="EMBL" id="OJJ76990.1"/>
    </source>
</evidence>
<feature type="compositionally biased region" description="Polar residues" evidence="1">
    <location>
        <begin position="415"/>
        <end position="429"/>
    </location>
</feature>
<evidence type="ECO:0000313" key="3">
    <source>
        <dbReference type="Proteomes" id="UP000184499"/>
    </source>
</evidence>